<keyword evidence="4" id="KW-0654">Proteoglycan</keyword>
<keyword evidence="5 12" id="KW-1133">Transmembrane helix</keyword>
<dbReference type="SMART" id="SM00294">
    <property type="entry name" value="4.1m"/>
    <property type="match status" value="1"/>
</dbReference>
<feature type="non-terminal residue" evidence="14">
    <location>
        <position position="1"/>
    </location>
</feature>
<dbReference type="PANTHER" id="PTHR10915:SF1">
    <property type="entry name" value="SYNDECAN"/>
    <property type="match status" value="1"/>
</dbReference>
<evidence type="ECO:0000256" key="9">
    <source>
        <dbReference type="ARBA" id="ARBA00023207"/>
    </source>
</evidence>
<dbReference type="GO" id="GO:0016477">
    <property type="term" value="P:cell migration"/>
    <property type="evidence" value="ECO:0007669"/>
    <property type="project" value="TreeGrafter"/>
</dbReference>
<dbReference type="EMBL" id="GEEE01022194">
    <property type="protein sequence ID" value="JAP41031.1"/>
    <property type="molecule type" value="Transcribed_RNA"/>
</dbReference>
<feature type="compositionally biased region" description="Polar residues" evidence="11">
    <location>
        <begin position="304"/>
        <end position="314"/>
    </location>
</feature>
<dbReference type="InterPro" id="IPR027789">
    <property type="entry name" value="Syndecan/Neurexin_dom"/>
</dbReference>
<organism evidence="14">
    <name type="scientific">Schistocephalus solidus</name>
    <name type="common">Tapeworm</name>
    <dbReference type="NCBI Taxonomy" id="70667"/>
    <lineage>
        <taxon>Eukaryota</taxon>
        <taxon>Metazoa</taxon>
        <taxon>Spiralia</taxon>
        <taxon>Lophotrochozoa</taxon>
        <taxon>Platyhelminthes</taxon>
        <taxon>Cestoda</taxon>
        <taxon>Eucestoda</taxon>
        <taxon>Diphyllobothriidea</taxon>
        <taxon>Diphyllobothriidae</taxon>
        <taxon>Schistocephalus</taxon>
    </lineage>
</organism>
<name>A0A0X3NLZ5_SCHSO</name>
<dbReference type="InterPro" id="IPR036857">
    <property type="entry name" value="Thyroglobulin_1_sf"/>
</dbReference>
<evidence type="ECO:0000256" key="1">
    <source>
        <dbReference type="ARBA" id="ARBA00004479"/>
    </source>
</evidence>
<comment type="similarity">
    <text evidence="2">Belongs to the syndecan proteoglycan family.</text>
</comment>
<dbReference type="PROSITE" id="PS51162">
    <property type="entry name" value="THYROGLOBULIN_1_2"/>
    <property type="match status" value="1"/>
</dbReference>
<feature type="region of interest" description="Disordered" evidence="11">
    <location>
        <begin position="393"/>
        <end position="419"/>
    </location>
</feature>
<dbReference type="PANTHER" id="PTHR10915">
    <property type="entry name" value="SYNDECAN"/>
    <property type="match status" value="1"/>
</dbReference>
<evidence type="ECO:0000256" key="4">
    <source>
        <dbReference type="ARBA" id="ARBA00022974"/>
    </source>
</evidence>
<dbReference type="GO" id="GO:0009986">
    <property type="term" value="C:cell surface"/>
    <property type="evidence" value="ECO:0007669"/>
    <property type="project" value="TreeGrafter"/>
</dbReference>
<dbReference type="GO" id="GO:0016020">
    <property type="term" value="C:membrane"/>
    <property type="evidence" value="ECO:0007669"/>
    <property type="project" value="UniProtKB-SubCell"/>
</dbReference>
<evidence type="ECO:0000256" key="6">
    <source>
        <dbReference type="ARBA" id="ARBA00023136"/>
    </source>
</evidence>
<sequence length="419" mass="46567">RARRLILLRRNQTFPGPPYALSPLLIDSLRSSDRKNVGLEGARGRLATQSGSPLPKYLPTCRSDRPDLYSARQCSERDCFCVNVTTGLPFAGTWTSPDELRDCNTAVFTIDLAVYQNEPFSDKTVHPNVRGNSEASYWEPRIARSIEELCRSAPGYQRVASIRQESFEAAQLSQPQIMRRPKFPEDLSRLVKFKVKLLSTGHGTTLQDTKELIQNRLDEGYLSGVGSVEPSFSSIEQSQYHMPDPEPVFSTESDFETLGLSKEESMDSFGCLDSLDCQTGLDGGPSFSSKDTEKDKEIEEQDGEASSGSMQLDANSPEVDRAYEGLKSRPISVRQTAGDLASQNIWRRKSLSEILTQPGVIAGIVGSTIAGVFLLILLILFCIYRLRKRDEGSYSLDEPKKSPTASNSYTQAPDREFYA</sequence>
<dbReference type="SUPFAM" id="SSF57610">
    <property type="entry name" value="Thyroglobulin type-1 domain"/>
    <property type="match status" value="1"/>
</dbReference>
<keyword evidence="9" id="KW-0357">Heparan sulfate</keyword>
<evidence type="ECO:0000256" key="5">
    <source>
        <dbReference type="ARBA" id="ARBA00022989"/>
    </source>
</evidence>
<dbReference type="InterPro" id="IPR003585">
    <property type="entry name" value="Neurexin-like"/>
</dbReference>
<evidence type="ECO:0000256" key="2">
    <source>
        <dbReference type="ARBA" id="ARBA00005343"/>
    </source>
</evidence>
<dbReference type="AlphaFoldDB" id="A0A0X3NLZ5"/>
<dbReference type="Pfam" id="PF00086">
    <property type="entry name" value="Thyroglobulin_1"/>
    <property type="match status" value="1"/>
</dbReference>
<keyword evidence="8" id="KW-0325">Glycoprotein</keyword>
<reference evidence="14" key="1">
    <citation type="submission" date="2016-01" db="EMBL/GenBank/DDBJ databases">
        <title>Reference transcriptome for the parasite Schistocephalus solidus: insights into the molecular evolution of parasitism.</title>
        <authorList>
            <person name="Hebert F.O."/>
            <person name="Grambauer S."/>
            <person name="Barber I."/>
            <person name="Landry C.R."/>
            <person name="Aubin-Horth N."/>
        </authorList>
    </citation>
    <scope>NUCLEOTIDE SEQUENCE</scope>
</reference>
<keyword evidence="7" id="KW-1015">Disulfide bond</keyword>
<accession>A0A0X3NLZ5</accession>
<dbReference type="InterPro" id="IPR000716">
    <property type="entry name" value="Thyroglobulin_1"/>
</dbReference>
<dbReference type="Gene3D" id="4.10.800.10">
    <property type="entry name" value="Thyroglobulin type-1"/>
    <property type="match status" value="1"/>
</dbReference>
<feature type="region of interest" description="Disordered" evidence="11">
    <location>
        <begin position="282"/>
        <end position="316"/>
    </location>
</feature>
<feature type="domain" description="Thyroglobulin type-1" evidence="13">
    <location>
        <begin position="51"/>
        <end position="103"/>
    </location>
</feature>
<evidence type="ECO:0000313" key="14">
    <source>
        <dbReference type="EMBL" id="JAP41031.1"/>
    </source>
</evidence>
<evidence type="ECO:0000256" key="8">
    <source>
        <dbReference type="ARBA" id="ARBA00023180"/>
    </source>
</evidence>
<feature type="transmembrane region" description="Helical" evidence="12">
    <location>
        <begin position="360"/>
        <end position="384"/>
    </location>
</feature>
<evidence type="ECO:0000256" key="7">
    <source>
        <dbReference type="ARBA" id="ARBA00023157"/>
    </source>
</evidence>
<evidence type="ECO:0000256" key="12">
    <source>
        <dbReference type="SAM" id="Phobius"/>
    </source>
</evidence>
<evidence type="ECO:0000256" key="10">
    <source>
        <dbReference type="PROSITE-ProRule" id="PRU00500"/>
    </source>
</evidence>
<comment type="subcellular location">
    <subcellularLocation>
        <location evidence="1">Membrane</location>
        <topology evidence="1">Single-pass type I membrane protein</topology>
    </subcellularLocation>
</comment>
<proteinExistence type="inferred from homology"/>
<evidence type="ECO:0000256" key="3">
    <source>
        <dbReference type="ARBA" id="ARBA00022692"/>
    </source>
</evidence>
<keyword evidence="6 12" id="KW-0472">Membrane</keyword>
<gene>
    <name evidence="14" type="primary">SDC</name>
    <name evidence="14" type="ORF">TR120409</name>
</gene>
<keyword evidence="3 12" id="KW-0812">Transmembrane</keyword>
<dbReference type="InterPro" id="IPR001050">
    <property type="entry name" value="Syndecan"/>
</dbReference>
<dbReference type="Pfam" id="PF01034">
    <property type="entry name" value="Syndecan"/>
    <property type="match status" value="1"/>
</dbReference>
<dbReference type="SMART" id="SM00211">
    <property type="entry name" value="TY"/>
    <property type="match status" value="1"/>
</dbReference>
<protein>
    <submittedName>
        <fullName evidence="14">Syndecan</fullName>
    </submittedName>
</protein>
<evidence type="ECO:0000259" key="13">
    <source>
        <dbReference type="PROSITE" id="PS51162"/>
    </source>
</evidence>
<comment type="caution">
    <text evidence="10">Lacks conserved residue(s) required for the propagation of feature annotation.</text>
</comment>
<evidence type="ECO:0000256" key="11">
    <source>
        <dbReference type="SAM" id="MobiDB-lite"/>
    </source>
</evidence>